<name>A0A0F3RYM1_9LACO</name>
<dbReference type="AlphaFoldDB" id="A0A0F3RYM1"/>
<reference evidence="1 2" key="1">
    <citation type="submission" date="2015-03" db="EMBL/GenBank/DDBJ databases">
        <authorList>
            <person name="Zheng J."/>
            <person name="Ganezle M."/>
        </authorList>
    </citation>
    <scope>NUCLEOTIDE SEQUENCE [LARGE SCALE GENOMIC DNA]</scope>
    <source>
        <strain evidence="1 2">LP38</strain>
    </source>
</reference>
<dbReference type="STRING" id="216463.VC81_00780"/>
<dbReference type="SUPFAM" id="SSF54611">
    <property type="entry name" value="SecB-like"/>
    <property type="match status" value="1"/>
</dbReference>
<protein>
    <submittedName>
        <fullName evidence="1">Uncharacterized protein</fullName>
    </submittedName>
</protein>
<dbReference type="Gene3D" id="3.10.420.10">
    <property type="entry name" value="SecB-like"/>
    <property type="match status" value="1"/>
</dbReference>
<comment type="caution">
    <text evidence="1">The sequence shown here is derived from an EMBL/GenBank/DDBJ whole genome shotgun (WGS) entry which is preliminary data.</text>
</comment>
<dbReference type="Proteomes" id="UP000033491">
    <property type="component" value="Unassembled WGS sequence"/>
</dbReference>
<accession>A0A0F3RYM1</accession>
<sequence>MCGRFVYHLEKDTHKMGVDALIRKNAVAILYPYLRAIVSNLTSTSNEYPAYLLPTIDVAQVLKEQPGSSAVAD</sequence>
<proteinExistence type="predicted"/>
<evidence type="ECO:0000313" key="1">
    <source>
        <dbReference type="EMBL" id="KJW13892.1"/>
    </source>
</evidence>
<dbReference type="InterPro" id="IPR035958">
    <property type="entry name" value="SecB-like_sf"/>
</dbReference>
<dbReference type="PATRIC" id="fig|216463.3.peg.1937"/>
<dbReference type="EMBL" id="JZCR01000003">
    <property type="protein sequence ID" value="KJW13892.1"/>
    <property type="molecule type" value="Genomic_DNA"/>
</dbReference>
<gene>
    <name evidence="1" type="ORF">VC81_00780</name>
</gene>
<evidence type="ECO:0000313" key="2">
    <source>
        <dbReference type="Proteomes" id="UP000033491"/>
    </source>
</evidence>
<organism evidence="1 2">
    <name type="scientific">Levilactobacillus spicheri</name>
    <dbReference type="NCBI Taxonomy" id="216463"/>
    <lineage>
        <taxon>Bacteria</taxon>
        <taxon>Bacillati</taxon>
        <taxon>Bacillota</taxon>
        <taxon>Bacilli</taxon>
        <taxon>Lactobacillales</taxon>
        <taxon>Lactobacillaceae</taxon>
        <taxon>Levilactobacillus</taxon>
    </lineage>
</organism>